<evidence type="ECO:0000256" key="15">
    <source>
        <dbReference type="ARBA" id="ARBA00023004"/>
    </source>
</evidence>
<evidence type="ECO:0000256" key="5">
    <source>
        <dbReference type="ARBA" id="ARBA00012951"/>
    </source>
</evidence>
<evidence type="ECO:0000256" key="9">
    <source>
        <dbReference type="ARBA" id="ARBA00022692"/>
    </source>
</evidence>
<evidence type="ECO:0000259" key="23">
    <source>
        <dbReference type="PROSITE" id="PS51296"/>
    </source>
</evidence>
<gene>
    <name evidence="24" type="ORF">SAMN05216361_1558</name>
</gene>
<comment type="similarity">
    <text evidence="3">Belongs to the Rieske iron-sulfur protein family.</text>
</comment>
<dbReference type="PANTHER" id="PTHR10134">
    <property type="entry name" value="CYTOCHROME B-C1 COMPLEX SUBUNIT RIESKE, MITOCHONDRIAL"/>
    <property type="match status" value="1"/>
</dbReference>
<keyword evidence="17 20" id="KW-0472">Membrane</keyword>
<sequence length="210" mass="22868">MSNVSVDAKESALSDDKPQDNPRRRFLTVATCVVGGVGAAGAAVPFVASWNPSAKAKAAGADVEVDISAIEPGQLIRVMWRSKPVWIVRRTPEILAELGNHEDQLRDPNSENEQQPAFAKNQYRSLKEEYLILVGICTHLGCSPQHMKDGAFEEYVEGVPDGFFCPCHGSKFDMAGRVFENVPAPLNLVVPPYQFVDENTVIIGSEAEVA</sequence>
<dbReference type="InterPro" id="IPR006317">
    <property type="entry name" value="Ubiquinol_cyt_c_Rdtase_Fe-S-su"/>
</dbReference>
<evidence type="ECO:0000256" key="3">
    <source>
        <dbReference type="ARBA" id="ARBA00010651"/>
    </source>
</evidence>
<evidence type="ECO:0000313" key="24">
    <source>
        <dbReference type="EMBL" id="SHG17771.1"/>
    </source>
</evidence>
<dbReference type="NCBIfam" id="TIGR01416">
    <property type="entry name" value="Rieske_proteo"/>
    <property type="match status" value="1"/>
</dbReference>
<evidence type="ECO:0000256" key="20">
    <source>
        <dbReference type="RuleBase" id="RU004494"/>
    </source>
</evidence>
<evidence type="ECO:0000256" key="11">
    <source>
        <dbReference type="ARBA" id="ARBA00022723"/>
    </source>
</evidence>
<dbReference type="Gene3D" id="2.102.10.10">
    <property type="entry name" value="Rieske [2Fe-2S] iron-sulphur domain"/>
    <property type="match status" value="1"/>
</dbReference>
<evidence type="ECO:0000256" key="4">
    <source>
        <dbReference type="ARBA" id="ARBA00011649"/>
    </source>
</evidence>
<keyword evidence="15" id="KW-0408">Iron</keyword>
<evidence type="ECO:0000256" key="2">
    <source>
        <dbReference type="ARBA" id="ARBA00004162"/>
    </source>
</evidence>
<dbReference type="InterPro" id="IPR019470">
    <property type="entry name" value="Ubiq_cytC_Rdtase_Fe-S_su_TAT"/>
</dbReference>
<feature type="region of interest" description="Disordered" evidence="22">
    <location>
        <begin position="1"/>
        <end position="21"/>
    </location>
</feature>
<dbReference type="InterPro" id="IPR036922">
    <property type="entry name" value="Rieske_2Fe-2S_sf"/>
</dbReference>
<protein>
    <recommendedName>
        <fullName evidence="6 20">Ubiquinol-cytochrome c reductase iron-sulfur subunit</fullName>
        <ecNumber evidence="5 20">7.1.1.8</ecNumber>
    </recommendedName>
</protein>
<dbReference type="OrthoDB" id="9767869at2"/>
<evidence type="ECO:0000256" key="10">
    <source>
        <dbReference type="ARBA" id="ARBA00022714"/>
    </source>
</evidence>
<comment type="function">
    <text evidence="1">Component of the ubiquinol-cytochrome c reductase complex (complex III or cytochrome b-c1 complex), which is a respiratory chain that generates an electrochemical potential coupled to ATP synthesis.</text>
</comment>
<evidence type="ECO:0000256" key="1">
    <source>
        <dbReference type="ARBA" id="ARBA00002444"/>
    </source>
</evidence>
<comment type="subunit">
    <text evidence="4 21">The main subunits of complex b-c1 are: cytochrome b, cytochrome c1 and the Rieske protein.</text>
</comment>
<dbReference type="InterPro" id="IPR005805">
    <property type="entry name" value="Rieske_Fe-S_prot_C"/>
</dbReference>
<keyword evidence="16" id="KW-0411">Iron-sulfur</keyword>
<evidence type="ECO:0000256" key="12">
    <source>
        <dbReference type="ARBA" id="ARBA00022967"/>
    </source>
</evidence>
<dbReference type="Pfam" id="PF10399">
    <property type="entry name" value="UCR_Fe-S_N"/>
    <property type="match status" value="1"/>
</dbReference>
<keyword evidence="25" id="KW-1185">Reference proteome</keyword>
<dbReference type="PROSITE" id="PS51318">
    <property type="entry name" value="TAT"/>
    <property type="match status" value="1"/>
</dbReference>
<evidence type="ECO:0000256" key="8">
    <source>
        <dbReference type="ARBA" id="ARBA00022475"/>
    </source>
</evidence>
<dbReference type="CDD" id="cd03470">
    <property type="entry name" value="Rieske_cytochrome_bc1"/>
    <property type="match status" value="1"/>
</dbReference>
<keyword evidence="10" id="KW-0001">2Fe-2S</keyword>
<organism evidence="24 25">
    <name type="scientific">Marisediminitalea aggregata</name>
    <dbReference type="NCBI Taxonomy" id="634436"/>
    <lineage>
        <taxon>Bacteria</taxon>
        <taxon>Pseudomonadati</taxon>
        <taxon>Pseudomonadota</taxon>
        <taxon>Gammaproteobacteria</taxon>
        <taxon>Alteromonadales</taxon>
        <taxon>Alteromonadaceae</taxon>
        <taxon>Marisediminitalea</taxon>
    </lineage>
</organism>
<feature type="domain" description="Rieske" evidence="23">
    <location>
        <begin position="97"/>
        <end position="202"/>
    </location>
</feature>
<evidence type="ECO:0000313" key="25">
    <source>
        <dbReference type="Proteomes" id="UP000184520"/>
    </source>
</evidence>
<evidence type="ECO:0000256" key="21">
    <source>
        <dbReference type="RuleBase" id="RU004497"/>
    </source>
</evidence>
<dbReference type="Gene3D" id="1.20.5.510">
    <property type="entry name" value="Single helix bin"/>
    <property type="match status" value="1"/>
</dbReference>
<dbReference type="SUPFAM" id="SSF50022">
    <property type="entry name" value="ISP domain"/>
    <property type="match status" value="1"/>
</dbReference>
<keyword evidence="18" id="KW-1015">Disulfide bond</keyword>
<keyword evidence="8" id="KW-1003">Cell membrane</keyword>
<dbReference type="GO" id="GO:0008121">
    <property type="term" value="F:quinol-cytochrome-c reductase activity"/>
    <property type="evidence" value="ECO:0007669"/>
    <property type="project" value="UniProtKB-EC"/>
</dbReference>
<dbReference type="STRING" id="634436.SAMN05216361_1558"/>
<dbReference type="AlphaFoldDB" id="A0A1M5HPB6"/>
<comment type="cofactor">
    <cofactor evidence="20">
        <name>[2Fe-2S] cluster</name>
        <dbReference type="ChEBI" id="CHEBI:190135"/>
    </cofactor>
    <text evidence="20">Binds 1 [2Fe-2S] cluster per subunit.</text>
</comment>
<keyword evidence="12" id="KW-1278">Translocase</keyword>
<dbReference type="Pfam" id="PF00355">
    <property type="entry name" value="Rieske"/>
    <property type="match status" value="1"/>
</dbReference>
<dbReference type="InterPro" id="IPR014349">
    <property type="entry name" value="Rieske_Fe-S_prot"/>
</dbReference>
<dbReference type="InterPro" id="IPR006311">
    <property type="entry name" value="TAT_signal"/>
</dbReference>
<feature type="transmembrane region" description="Helical" evidence="20">
    <location>
        <begin position="26"/>
        <end position="48"/>
    </location>
</feature>
<evidence type="ECO:0000256" key="19">
    <source>
        <dbReference type="ARBA" id="ARBA00029351"/>
    </source>
</evidence>
<keyword evidence="14 20" id="KW-1133">Transmembrane helix</keyword>
<dbReference type="Proteomes" id="UP000184520">
    <property type="component" value="Unassembled WGS sequence"/>
</dbReference>
<name>A0A1M5HPB6_9ALTE</name>
<dbReference type="EC" id="7.1.1.8" evidence="5 20"/>
<dbReference type="RefSeq" id="WP_073320302.1">
    <property type="nucleotide sequence ID" value="NZ_FQWD01000002.1"/>
</dbReference>
<evidence type="ECO:0000256" key="6">
    <source>
        <dbReference type="ARBA" id="ARBA00019816"/>
    </source>
</evidence>
<comment type="miscellaneous">
    <text evidence="20">The Rieske protein is a high potential 2Fe-2S protein.</text>
</comment>
<dbReference type="PROSITE" id="PS51296">
    <property type="entry name" value="RIESKE"/>
    <property type="match status" value="1"/>
</dbReference>
<evidence type="ECO:0000256" key="7">
    <source>
        <dbReference type="ARBA" id="ARBA00022448"/>
    </source>
</evidence>
<dbReference type="PRINTS" id="PR00162">
    <property type="entry name" value="RIESKE"/>
</dbReference>
<evidence type="ECO:0000256" key="17">
    <source>
        <dbReference type="ARBA" id="ARBA00023136"/>
    </source>
</evidence>
<keyword evidence="7 20" id="KW-0813">Transport</keyword>
<evidence type="ECO:0000256" key="16">
    <source>
        <dbReference type="ARBA" id="ARBA00023014"/>
    </source>
</evidence>
<accession>A0A1M5HPB6</accession>
<evidence type="ECO:0000256" key="18">
    <source>
        <dbReference type="ARBA" id="ARBA00023157"/>
    </source>
</evidence>
<evidence type="ECO:0000256" key="22">
    <source>
        <dbReference type="SAM" id="MobiDB-lite"/>
    </source>
</evidence>
<evidence type="ECO:0000256" key="13">
    <source>
        <dbReference type="ARBA" id="ARBA00022982"/>
    </source>
</evidence>
<comment type="subcellular location">
    <subcellularLocation>
        <location evidence="2">Cell membrane</location>
        <topology evidence="2">Single-pass membrane protein</topology>
    </subcellularLocation>
</comment>
<dbReference type="InterPro" id="IPR017941">
    <property type="entry name" value="Rieske_2Fe-2S"/>
</dbReference>
<dbReference type="GO" id="GO:0051537">
    <property type="term" value="F:2 iron, 2 sulfur cluster binding"/>
    <property type="evidence" value="ECO:0007669"/>
    <property type="project" value="UniProtKB-KW"/>
</dbReference>
<keyword evidence="9 20" id="KW-0812">Transmembrane</keyword>
<evidence type="ECO:0000256" key="14">
    <source>
        <dbReference type="ARBA" id="ARBA00022989"/>
    </source>
</evidence>
<feature type="compositionally biased region" description="Basic and acidic residues" evidence="22">
    <location>
        <begin position="7"/>
        <end position="21"/>
    </location>
</feature>
<keyword evidence="13 20" id="KW-0249">Electron transport</keyword>
<proteinExistence type="inferred from homology"/>
<comment type="catalytic activity">
    <reaction evidence="19 20">
        <text>a quinol + 2 Fe(III)-[cytochrome c](out) = a quinone + 2 Fe(II)-[cytochrome c](out) + 2 H(+)(out)</text>
        <dbReference type="Rhea" id="RHEA:11484"/>
        <dbReference type="Rhea" id="RHEA-COMP:10350"/>
        <dbReference type="Rhea" id="RHEA-COMP:14399"/>
        <dbReference type="ChEBI" id="CHEBI:15378"/>
        <dbReference type="ChEBI" id="CHEBI:24646"/>
        <dbReference type="ChEBI" id="CHEBI:29033"/>
        <dbReference type="ChEBI" id="CHEBI:29034"/>
        <dbReference type="ChEBI" id="CHEBI:132124"/>
        <dbReference type="EC" id="7.1.1.8"/>
    </reaction>
</comment>
<reference evidence="25" key="1">
    <citation type="submission" date="2016-11" db="EMBL/GenBank/DDBJ databases">
        <authorList>
            <person name="Varghese N."/>
            <person name="Submissions S."/>
        </authorList>
    </citation>
    <scope>NUCLEOTIDE SEQUENCE [LARGE SCALE GENOMIC DNA]</scope>
    <source>
        <strain evidence="25">CGMCC 1.8995</strain>
    </source>
</reference>
<keyword evidence="11" id="KW-0479">Metal-binding</keyword>
<dbReference type="GO" id="GO:0046872">
    <property type="term" value="F:metal ion binding"/>
    <property type="evidence" value="ECO:0007669"/>
    <property type="project" value="UniProtKB-KW"/>
</dbReference>
<dbReference type="EMBL" id="FQWD01000002">
    <property type="protein sequence ID" value="SHG17771.1"/>
    <property type="molecule type" value="Genomic_DNA"/>
</dbReference>
<dbReference type="GO" id="GO:0005886">
    <property type="term" value="C:plasma membrane"/>
    <property type="evidence" value="ECO:0007669"/>
    <property type="project" value="UniProtKB-SubCell"/>
</dbReference>